<dbReference type="EMBL" id="CAXDID020000017">
    <property type="protein sequence ID" value="CAL5984429.1"/>
    <property type="molecule type" value="Genomic_DNA"/>
</dbReference>
<accession>A0AA86UZN7</accession>
<reference evidence="2 3" key="2">
    <citation type="submission" date="2024-07" db="EMBL/GenBank/DDBJ databases">
        <authorList>
            <person name="Akdeniz Z."/>
        </authorList>
    </citation>
    <scope>NUCLEOTIDE SEQUENCE [LARGE SCALE GENOMIC DNA]</scope>
</reference>
<comment type="caution">
    <text evidence="1">The sequence shown here is derived from an EMBL/GenBank/DDBJ whole genome shotgun (WGS) entry which is preliminary data.</text>
</comment>
<dbReference type="EMBL" id="CATOUU010001186">
    <property type="protein sequence ID" value="CAI9978685.1"/>
    <property type="molecule type" value="Genomic_DNA"/>
</dbReference>
<gene>
    <name evidence="1" type="ORF">HINF_LOCUS66330</name>
    <name evidence="2" type="ORF">HINF_LOCUS8095</name>
</gene>
<organism evidence="1">
    <name type="scientific">Hexamita inflata</name>
    <dbReference type="NCBI Taxonomy" id="28002"/>
    <lineage>
        <taxon>Eukaryota</taxon>
        <taxon>Metamonada</taxon>
        <taxon>Diplomonadida</taxon>
        <taxon>Hexamitidae</taxon>
        <taxon>Hexamitinae</taxon>
        <taxon>Hexamita</taxon>
    </lineage>
</organism>
<evidence type="ECO:0000313" key="2">
    <source>
        <dbReference type="EMBL" id="CAL5984429.1"/>
    </source>
</evidence>
<proteinExistence type="predicted"/>
<dbReference type="AlphaFoldDB" id="A0AA86UZN7"/>
<keyword evidence="3" id="KW-1185">Reference proteome</keyword>
<reference evidence="1" key="1">
    <citation type="submission" date="2023-06" db="EMBL/GenBank/DDBJ databases">
        <authorList>
            <person name="Kurt Z."/>
        </authorList>
    </citation>
    <scope>NUCLEOTIDE SEQUENCE</scope>
</reference>
<protein>
    <submittedName>
        <fullName evidence="1">Putative</fullName>
    </submittedName>
</protein>
<dbReference type="Proteomes" id="UP001642409">
    <property type="component" value="Unassembled WGS sequence"/>
</dbReference>
<name>A0AA86UZN7_9EUKA</name>
<sequence>MPSVFKPKQPQQMVQQPQKVDIDESLKQLSRKLMTAQESEKIAREQAKKAMAVNNQVVAKGYLATCKQAQQQQKFIQGQIMMLQQKQNQIATVTMAKEQVQLLKQFKTELGDTDKVMDEFRDVMQENQQQQMQVQQMQQMMESQMQMGMEMMDPNGEVDADLQMLQQEIDSERLSNLNAPSVKQINQQTVERPAVSQELLDDLV</sequence>
<evidence type="ECO:0000313" key="3">
    <source>
        <dbReference type="Proteomes" id="UP001642409"/>
    </source>
</evidence>
<evidence type="ECO:0000313" key="1">
    <source>
        <dbReference type="EMBL" id="CAI9978685.1"/>
    </source>
</evidence>